<keyword evidence="3" id="KW-1185">Reference proteome</keyword>
<sequence length="280" mass="32682">MDEQYPNGIKPIDIRAVFKEKSPKLAKLIPGFVYNFINRIMHIRDVNEILAKYGDKKGIEFVHQVVEHFEVKERVYGTENIPAEGRFIFASNHPLGGFDGLLLMSNVNKLLGDVRFLVNDVLMNIPQLESVFVPINKQGGHSREIAKVVHEQYESDAQILIFPSGYASRKINGKITDMAWKKHFIQKSVQYQRDIIPVHVSGRNSNFFYRLANFRKFLGLKWNLEQFFLADETFKHRGQEFTMTFGRPIPWTTFDKSQKQTEWADFVREKVYSMAELHKH</sequence>
<dbReference type="STRING" id="1409788.NC99_46650"/>
<dbReference type="RefSeq" id="WP_053189043.1">
    <property type="nucleotide sequence ID" value="NZ_LGIA01000225.1"/>
</dbReference>
<dbReference type="InterPro" id="IPR045746">
    <property type="entry name" value="ACT14924-like_Acyltransf_dom"/>
</dbReference>
<dbReference type="AlphaFoldDB" id="A0A0L8V297"/>
<reference evidence="3" key="1">
    <citation type="submission" date="2015-07" db="EMBL/GenBank/DDBJ databases">
        <title>Genome sequencing of Sunxiuqinia dokdonensis strain SK.</title>
        <authorList>
            <person name="Ahn S."/>
            <person name="Kim B.-C."/>
        </authorList>
    </citation>
    <scope>NUCLEOTIDE SEQUENCE [LARGE SCALE GENOMIC DNA]</scope>
    <source>
        <strain evidence="3">SK</strain>
    </source>
</reference>
<dbReference type="EMBL" id="LGIA01000225">
    <property type="protein sequence ID" value="KOH42498.1"/>
    <property type="molecule type" value="Genomic_DNA"/>
</dbReference>
<evidence type="ECO:0000313" key="2">
    <source>
        <dbReference type="EMBL" id="KOH42498.1"/>
    </source>
</evidence>
<gene>
    <name evidence="2" type="ORF">NC99_46650</name>
</gene>
<dbReference type="Proteomes" id="UP000036958">
    <property type="component" value="Unassembled WGS sequence"/>
</dbReference>
<comment type="caution">
    <text evidence="2">The sequence shown here is derived from an EMBL/GenBank/DDBJ whole genome shotgun (WGS) entry which is preliminary data.</text>
</comment>
<evidence type="ECO:0000259" key="1">
    <source>
        <dbReference type="Pfam" id="PF19576"/>
    </source>
</evidence>
<organism evidence="2 3">
    <name type="scientific">Sunxiuqinia dokdonensis</name>
    <dbReference type="NCBI Taxonomy" id="1409788"/>
    <lineage>
        <taxon>Bacteria</taxon>
        <taxon>Pseudomonadati</taxon>
        <taxon>Bacteroidota</taxon>
        <taxon>Bacteroidia</taxon>
        <taxon>Marinilabiliales</taxon>
        <taxon>Prolixibacteraceae</taxon>
        <taxon>Sunxiuqinia</taxon>
    </lineage>
</organism>
<name>A0A0L8V297_9BACT</name>
<protein>
    <recommendedName>
        <fullName evidence="1">Putative acyltransferase ACT14924-like acyltransferase domain-containing protein</fullName>
    </recommendedName>
</protein>
<proteinExistence type="predicted"/>
<dbReference type="Pfam" id="PF19576">
    <property type="entry name" value="Acyltransf_2"/>
    <property type="match status" value="1"/>
</dbReference>
<dbReference type="SUPFAM" id="SSF69593">
    <property type="entry name" value="Glycerol-3-phosphate (1)-acyltransferase"/>
    <property type="match status" value="1"/>
</dbReference>
<dbReference type="PATRIC" id="fig|1409788.3.peg.4772"/>
<accession>A0A0L8V297</accession>
<feature type="domain" description="Putative acyltransferase ACT14924-like acyltransferase" evidence="1">
    <location>
        <begin position="17"/>
        <end position="274"/>
    </location>
</feature>
<evidence type="ECO:0000313" key="3">
    <source>
        <dbReference type="Proteomes" id="UP000036958"/>
    </source>
</evidence>
<dbReference type="OrthoDB" id="1113830at2"/>